<protein>
    <submittedName>
        <fullName evidence="1">Uncharacterized protein</fullName>
    </submittedName>
</protein>
<dbReference type="AlphaFoldDB" id="A0A1G7AH07"/>
<dbReference type="Proteomes" id="UP000199455">
    <property type="component" value="Unassembled WGS sequence"/>
</dbReference>
<keyword evidence="2" id="KW-1185">Reference proteome</keyword>
<sequence>MFSALYEIMAGIGAKGRDFCRNNTENHFEYFLSLMFDQT</sequence>
<evidence type="ECO:0000313" key="1">
    <source>
        <dbReference type="EMBL" id="SDE14010.1"/>
    </source>
</evidence>
<dbReference type="EMBL" id="FMZH01000012">
    <property type="protein sequence ID" value="SDE14010.1"/>
    <property type="molecule type" value="Genomic_DNA"/>
</dbReference>
<name>A0A1G7AH07_9SPHI</name>
<evidence type="ECO:0000313" key="2">
    <source>
        <dbReference type="Proteomes" id="UP000199455"/>
    </source>
</evidence>
<proteinExistence type="predicted"/>
<accession>A0A1G7AH07</accession>
<gene>
    <name evidence="1" type="ORF">SAMN04488024_11290</name>
</gene>
<reference evidence="2" key="1">
    <citation type="submission" date="2016-10" db="EMBL/GenBank/DDBJ databases">
        <authorList>
            <person name="Varghese N."/>
            <person name="Submissions S."/>
        </authorList>
    </citation>
    <scope>NUCLEOTIDE SEQUENCE [LARGE SCALE GENOMIC DNA]</scope>
    <source>
        <strain evidence="2">DSM 18609</strain>
    </source>
</reference>
<organism evidence="1 2">
    <name type="scientific">Pedobacter soli</name>
    <dbReference type="NCBI Taxonomy" id="390242"/>
    <lineage>
        <taxon>Bacteria</taxon>
        <taxon>Pseudomonadati</taxon>
        <taxon>Bacteroidota</taxon>
        <taxon>Sphingobacteriia</taxon>
        <taxon>Sphingobacteriales</taxon>
        <taxon>Sphingobacteriaceae</taxon>
        <taxon>Pedobacter</taxon>
    </lineage>
</organism>